<evidence type="ECO:0000256" key="1">
    <source>
        <dbReference type="SAM" id="MobiDB-lite"/>
    </source>
</evidence>
<dbReference type="EMBL" id="BAAANF010000004">
    <property type="protein sequence ID" value="GAA1672870.1"/>
    <property type="molecule type" value="Genomic_DNA"/>
</dbReference>
<reference evidence="2 3" key="1">
    <citation type="journal article" date="2019" name="Int. J. Syst. Evol. Microbiol.">
        <title>The Global Catalogue of Microorganisms (GCM) 10K type strain sequencing project: providing services to taxonomists for standard genome sequencing and annotation.</title>
        <authorList>
            <consortium name="The Broad Institute Genomics Platform"/>
            <consortium name="The Broad Institute Genome Sequencing Center for Infectious Disease"/>
            <person name="Wu L."/>
            <person name="Ma J."/>
        </authorList>
    </citation>
    <scope>NUCLEOTIDE SEQUENCE [LARGE SCALE GENOMIC DNA]</scope>
    <source>
        <strain evidence="2 3">JCM 14307</strain>
    </source>
</reference>
<proteinExistence type="predicted"/>
<evidence type="ECO:0000313" key="3">
    <source>
        <dbReference type="Proteomes" id="UP001500280"/>
    </source>
</evidence>
<comment type="caution">
    <text evidence="2">The sequence shown here is derived from an EMBL/GenBank/DDBJ whole genome shotgun (WGS) entry which is preliminary data.</text>
</comment>
<keyword evidence="3" id="KW-1185">Reference proteome</keyword>
<dbReference type="Proteomes" id="UP001500280">
    <property type="component" value="Unassembled WGS sequence"/>
</dbReference>
<name>A0ABN2GKP7_9ACTN</name>
<organism evidence="2 3">
    <name type="scientific">Kribbella yunnanensis</name>
    <dbReference type="NCBI Taxonomy" id="190194"/>
    <lineage>
        <taxon>Bacteria</taxon>
        <taxon>Bacillati</taxon>
        <taxon>Actinomycetota</taxon>
        <taxon>Actinomycetes</taxon>
        <taxon>Propionibacteriales</taxon>
        <taxon>Kribbellaceae</taxon>
        <taxon>Kribbella</taxon>
    </lineage>
</organism>
<accession>A0ABN2GKP7</accession>
<feature type="compositionally biased region" description="Polar residues" evidence="1">
    <location>
        <begin position="13"/>
        <end position="25"/>
    </location>
</feature>
<feature type="region of interest" description="Disordered" evidence="1">
    <location>
        <begin position="1"/>
        <end position="25"/>
    </location>
</feature>
<sequence length="81" mass="8839">MVDFPAPFGPTKPVTSPERTANDIPSSACVPPYRFRRPATTIPWALIAASSWFGMDSCRRFYVASGFSTVAFAATRLRPGI</sequence>
<gene>
    <name evidence="2" type="ORF">GCM10009745_14690</name>
</gene>
<evidence type="ECO:0000313" key="2">
    <source>
        <dbReference type="EMBL" id="GAA1672870.1"/>
    </source>
</evidence>
<protein>
    <submittedName>
        <fullName evidence="2">Uncharacterized protein</fullName>
    </submittedName>
</protein>